<comment type="caution">
    <text evidence="1">The sequence shown here is derived from an EMBL/GenBank/DDBJ whole genome shotgun (WGS) entry which is preliminary data.</text>
</comment>
<keyword evidence="2" id="KW-1185">Reference proteome</keyword>
<dbReference type="EMBL" id="RCHU02000001">
    <property type="protein sequence ID" value="KAL3610168.1"/>
    <property type="molecule type" value="Genomic_DNA"/>
</dbReference>
<proteinExistence type="predicted"/>
<protein>
    <submittedName>
        <fullName evidence="1">Uncharacterized protein</fullName>
    </submittedName>
</protein>
<sequence length="88" mass="9714">MGVATTLNKALHYSPVRFSMRDLAMLSFYGNTAFEFSALTAAMEEISSTATGKTPGGVYEPLCPRKTVVFDWIEQQSDYHYSHEGGVV</sequence>
<accession>A0ACC4CYF9</accession>
<reference evidence="1 2" key="1">
    <citation type="journal article" date="2024" name="Plant Biotechnol. J.">
        <title>Genome and CRISPR/Cas9 system of a widespread forest tree (Populus alba) in the world.</title>
        <authorList>
            <person name="Liu Y.J."/>
            <person name="Jiang P.F."/>
            <person name="Han X.M."/>
            <person name="Li X.Y."/>
            <person name="Wang H.M."/>
            <person name="Wang Y.J."/>
            <person name="Wang X.X."/>
            <person name="Zeng Q.Y."/>
        </authorList>
    </citation>
    <scope>NUCLEOTIDE SEQUENCE [LARGE SCALE GENOMIC DNA]</scope>
    <source>
        <strain evidence="2">cv. PAL-ZL1</strain>
    </source>
</reference>
<evidence type="ECO:0000313" key="1">
    <source>
        <dbReference type="EMBL" id="KAL3610168.1"/>
    </source>
</evidence>
<gene>
    <name evidence="1" type="ORF">D5086_001188</name>
</gene>
<dbReference type="Proteomes" id="UP000309997">
    <property type="component" value="Unassembled WGS sequence"/>
</dbReference>
<name>A0ACC4CYF9_POPAL</name>
<organism evidence="1 2">
    <name type="scientific">Populus alba</name>
    <name type="common">White poplar</name>
    <dbReference type="NCBI Taxonomy" id="43335"/>
    <lineage>
        <taxon>Eukaryota</taxon>
        <taxon>Viridiplantae</taxon>
        <taxon>Streptophyta</taxon>
        <taxon>Embryophyta</taxon>
        <taxon>Tracheophyta</taxon>
        <taxon>Spermatophyta</taxon>
        <taxon>Magnoliopsida</taxon>
        <taxon>eudicotyledons</taxon>
        <taxon>Gunneridae</taxon>
        <taxon>Pentapetalae</taxon>
        <taxon>rosids</taxon>
        <taxon>fabids</taxon>
        <taxon>Malpighiales</taxon>
        <taxon>Salicaceae</taxon>
        <taxon>Saliceae</taxon>
        <taxon>Populus</taxon>
    </lineage>
</organism>
<evidence type="ECO:0000313" key="2">
    <source>
        <dbReference type="Proteomes" id="UP000309997"/>
    </source>
</evidence>